<gene>
    <name evidence="3" type="ORF">OLX77_10135</name>
</gene>
<name>A0A9X4RMM4_9BACT</name>
<feature type="domain" description="Excalibur calcium-binding" evidence="2">
    <location>
        <begin position="54"/>
        <end position="89"/>
    </location>
</feature>
<dbReference type="RefSeq" id="WP_307633476.1">
    <property type="nucleotide sequence ID" value="NZ_JAPHEH010000001.1"/>
</dbReference>
<organism evidence="3 4">
    <name type="scientific">Thiovibrio frasassiensis</name>
    <dbReference type="NCBI Taxonomy" id="2984131"/>
    <lineage>
        <taxon>Bacteria</taxon>
        <taxon>Pseudomonadati</taxon>
        <taxon>Thermodesulfobacteriota</taxon>
        <taxon>Desulfobulbia</taxon>
        <taxon>Desulfobulbales</taxon>
        <taxon>Thiovibrionaceae</taxon>
        <taxon>Thiovibrio</taxon>
    </lineage>
</organism>
<dbReference type="Pfam" id="PF05901">
    <property type="entry name" value="Excalibur"/>
    <property type="match status" value="1"/>
</dbReference>
<evidence type="ECO:0000313" key="3">
    <source>
        <dbReference type="EMBL" id="MDG4476510.1"/>
    </source>
</evidence>
<evidence type="ECO:0000259" key="2">
    <source>
        <dbReference type="SMART" id="SM00894"/>
    </source>
</evidence>
<protein>
    <submittedName>
        <fullName evidence="3">Excalibur calcium-binding domain-containing protein</fullName>
    </submittedName>
</protein>
<dbReference type="EMBL" id="JAPHEH010000001">
    <property type="protein sequence ID" value="MDG4476510.1"/>
    <property type="molecule type" value="Genomic_DNA"/>
</dbReference>
<feature type="region of interest" description="Disordered" evidence="1">
    <location>
        <begin position="33"/>
        <end position="53"/>
    </location>
</feature>
<sequence length="94" mass="10410">MKKILLFAIAIAIGWSIYHNDIGPKNAYMGAEGTPTVAKSSQHPSKKESFTCDGRQHCSQMTSRAEAKFFVQNCPDTKMDGDHDGIPCENDSRF</sequence>
<evidence type="ECO:0000256" key="1">
    <source>
        <dbReference type="SAM" id="MobiDB-lite"/>
    </source>
</evidence>
<dbReference type="AlphaFoldDB" id="A0A9X4RMM4"/>
<accession>A0A9X4RMM4</accession>
<comment type="caution">
    <text evidence="3">The sequence shown here is derived from an EMBL/GenBank/DDBJ whole genome shotgun (WGS) entry which is preliminary data.</text>
</comment>
<evidence type="ECO:0000313" key="4">
    <source>
        <dbReference type="Proteomes" id="UP001154240"/>
    </source>
</evidence>
<dbReference type="Proteomes" id="UP001154240">
    <property type="component" value="Unassembled WGS sequence"/>
</dbReference>
<dbReference type="InterPro" id="IPR008613">
    <property type="entry name" value="Excalibur_Ca-bd_domain"/>
</dbReference>
<reference evidence="3" key="2">
    <citation type="submission" date="2022-10" db="EMBL/GenBank/DDBJ databases">
        <authorList>
            <person name="Aronson H.S."/>
        </authorList>
    </citation>
    <scope>NUCLEOTIDE SEQUENCE</scope>
    <source>
        <strain evidence="3">RS19-109</strain>
    </source>
</reference>
<keyword evidence="4" id="KW-1185">Reference proteome</keyword>
<proteinExistence type="predicted"/>
<reference evidence="3" key="1">
    <citation type="journal article" date="2022" name="bioRxiv">
        <title>Thiovibrio frasassiensisgen. nov., sp. nov., an autotrophic, elemental sulfur disproportionating bacterium isolated from sulfidic karst sediment, and proposal of Thiovibrionaceae fam. nov.</title>
        <authorList>
            <person name="Aronson H."/>
            <person name="Thomas C."/>
            <person name="Bhattacharyya M."/>
            <person name="Eckstein S."/>
            <person name="Jensen S."/>
            <person name="Barco R."/>
            <person name="Macalady J."/>
            <person name="Amend J."/>
        </authorList>
    </citation>
    <scope>NUCLEOTIDE SEQUENCE</scope>
    <source>
        <strain evidence="3">RS19-109</strain>
    </source>
</reference>
<dbReference type="SMART" id="SM00894">
    <property type="entry name" value="Excalibur"/>
    <property type="match status" value="1"/>
</dbReference>